<reference evidence="3" key="1">
    <citation type="submission" date="2003-08" db="EMBL/GenBank/DDBJ databases">
        <authorList>
            <person name="Birren B."/>
            <person name="Nusbaum C."/>
            <person name="Abebe A."/>
            <person name="Abouelleil A."/>
            <person name="Adekoya E."/>
            <person name="Ait-zahra M."/>
            <person name="Allen N."/>
            <person name="Allen T."/>
            <person name="An P."/>
            <person name="Anderson M."/>
            <person name="Anderson S."/>
            <person name="Arachchi H."/>
            <person name="Armbruster J."/>
            <person name="Bachantsang P."/>
            <person name="Baldwin J."/>
            <person name="Barry A."/>
            <person name="Bayul T."/>
            <person name="Blitshsteyn B."/>
            <person name="Bloom T."/>
            <person name="Blye J."/>
            <person name="Boguslavskiy L."/>
            <person name="Borowsky M."/>
            <person name="Boukhgalter B."/>
            <person name="Brunache A."/>
            <person name="Butler J."/>
            <person name="Calixte N."/>
            <person name="Calvo S."/>
            <person name="Camarata J."/>
            <person name="Campo K."/>
            <person name="Chang J."/>
            <person name="Cheshatsang Y."/>
            <person name="Citroen M."/>
            <person name="Collymore A."/>
            <person name="Considine T."/>
            <person name="Cook A."/>
            <person name="Cooke P."/>
            <person name="Corum B."/>
            <person name="Cuomo C."/>
            <person name="David R."/>
            <person name="Dawoe T."/>
            <person name="Degray S."/>
            <person name="Dodge S."/>
            <person name="Dooley K."/>
            <person name="Dorje P."/>
            <person name="Dorjee K."/>
            <person name="Dorris L."/>
            <person name="Duffey N."/>
            <person name="Dupes A."/>
            <person name="Elkins T."/>
            <person name="Engels R."/>
            <person name="Erickson J."/>
            <person name="Farina A."/>
            <person name="Faro S."/>
            <person name="Ferreira P."/>
            <person name="Fischer H."/>
            <person name="Fitzgerald M."/>
            <person name="Foley K."/>
            <person name="Gage D."/>
            <person name="Galagan J."/>
            <person name="Gearin G."/>
            <person name="Gnerre S."/>
            <person name="Gnirke A."/>
            <person name="Goyette A."/>
            <person name="Graham J."/>
            <person name="Grandbois E."/>
            <person name="Gyaltsen K."/>
            <person name="Hafez N."/>
            <person name="Hagopian D."/>
            <person name="Hagos B."/>
            <person name="Hall J."/>
            <person name="Hatcher B."/>
            <person name="Heller A."/>
            <person name="Higgins H."/>
            <person name="Honan T."/>
            <person name="Horn A."/>
            <person name="Houde N."/>
            <person name="Hughes L."/>
            <person name="Hulme W."/>
            <person name="Husby E."/>
            <person name="Iliev I."/>
            <person name="Jaffe D."/>
            <person name="Jones C."/>
            <person name="Kamal M."/>
            <person name="Kamat A."/>
            <person name="Kamvysselis M."/>
            <person name="Karlsson E."/>
            <person name="Kells C."/>
            <person name="Kieu A."/>
            <person name="Kisner P."/>
            <person name="Kodira C."/>
            <person name="Kulbokas E."/>
            <person name="Labutti K."/>
            <person name="Lama D."/>
            <person name="Landers T."/>
            <person name="Leger J."/>
            <person name="Levine S."/>
            <person name="Lewis D."/>
            <person name="Lewis T."/>
            <person name="Lindblad-toh K."/>
            <person name="Liu X."/>
            <person name="Lokyitsang T."/>
            <person name="Lokyitsang Y."/>
            <person name="Lucien O."/>
            <person name="Lui A."/>
            <person name="Ma L.J."/>
            <person name="Mabbitt R."/>
            <person name="Macdonald J."/>
            <person name="Maclean C."/>
            <person name="Major J."/>
            <person name="Manning J."/>
            <person name="Marabella R."/>
            <person name="Maru K."/>
            <person name="Matthews C."/>
            <person name="Mauceli E."/>
            <person name="Mccarthy M."/>
            <person name="Mcdonough S."/>
            <person name="Mcghee T."/>
            <person name="Meldrim J."/>
            <person name="Meneus L."/>
            <person name="Mesirov J."/>
            <person name="Mihalev A."/>
            <person name="Mihova T."/>
            <person name="Mikkelsen T."/>
            <person name="Mlenga V."/>
            <person name="Moru K."/>
            <person name="Mozes J."/>
            <person name="Mulrain L."/>
            <person name="Munson G."/>
            <person name="Naylor J."/>
            <person name="Newes C."/>
            <person name="Nguyen C."/>
            <person name="Nguyen N."/>
            <person name="Nguyen T."/>
            <person name="Nicol R."/>
            <person name="Nielsen C."/>
            <person name="Nizzari M."/>
            <person name="Norbu C."/>
            <person name="Norbu N."/>
            <person name="O'donnell P."/>
            <person name="Okoawo O."/>
            <person name="O'leary S."/>
            <person name="Omotosho B."/>
            <person name="O'neill K."/>
            <person name="Osman S."/>
            <person name="Parker S."/>
            <person name="Perrin D."/>
            <person name="Phunkhang P."/>
            <person name="Piqani B."/>
            <person name="Purcell S."/>
            <person name="Rachupka T."/>
            <person name="Ramasamy U."/>
            <person name="Rameau R."/>
            <person name="Ray V."/>
            <person name="Raymond C."/>
            <person name="Retta R."/>
            <person name="Richardson S."/>
            <person name="Rise C."/>
            <person name="Rodriguez J."/>
            <person name="Rogers J."/>
            <person name="Rogov P."/>
            <person name="Rutman M."/>
            <person name="Schupbach R."/>
            <person name="Seaman C."/>
            <person name="Settipalli S."/>
            <person name="Sharpe T."/>
            <person name="Sheridan J."/>
            <person name="Sherpa N."/>
            <person name="Shi J."/>
            <person name="Smirnov S."/>
            <person name="Smith C."/>
            <person name="Sougnez C."/>
            <person name="Spencer B."/>
            <person name="Stalker J."/>
            <person name="Stange-thomann N."/>
            <person name="Stavropoulos S."/>
            <person name="Stetson K."/>
            <person name="Stone C."/>
            <person name="Stone S."/>
            <person name="Stubbs M."/>
            <person name="Talamas J."/>
            <person name="Tchuinga P."/>
            <person name="Tenzing P."/>
            <person name="Tesfaye S."/>
            <person name="Theodore J."/>
            <person name="Thoulutsang Y."/>
            <person name="Topham K."/>
            <person name="Towey S."/>
            <person name="Tsamla T."/>
            <person name="Tsomo N."/>
            <person name="Vallee D."/>
            <person name="Vassiliev H."/>
            <person name="Venkataraman V."/>
            <person name="Vinson J."/>
            <person name="Vo A."/>
            <person name="Wade C."/>
            <person name="Wang S."/>
            <person name="Wangchuk T."/>
            <person name="Wangdi T."/>
            <person name="Whittaker C."/>
            <person name="Wilkinson J."/>
            <person name="Wu Y."/>
            <person name="Wyman D."/>
            <person name="Yadav S."/>
            <person name="Yang S."/>
            <person name="Yang X."/>
            <person name="Yeager S."/>
            <person name="Yee E."/>
            <person name="Young G."/>
            <person name="Zainoun J."/>
            <person name="Zembeck L."/>
            <person name="Zimmer A."/>
            <person name="Zody M."/>
            <person name="Lander E."/>
        </authorList>
    </citation>
    <scope>NUCLEOTIDE SEQUENCE [LARGE SCALE GENOMIC DNA]</scope>
</reference>
<reference evidence="2" key="3">
    <citation type="submission" date="2025-09" db="UniProtKB">
        <authorList>
            <consortium name="Ensembl"/>
        </authorList>
    </citation>
    <scope>IDENTIFICATION</scope>
</reference>
<dbReference type="Gene3D" id="2.60.120.620">
    <property type="entry name" value="q2cbj1_9rhob like domain"/>
    <property type="match status" value="1"/>
</dbReference>
<proteinExistence type="predicted"/>
<feature type="region of interest" description="Disordered" evidence="1">
    <location>
        <begin position="1"/>
        <end position="21"/>
    </location>
</feature>
<dbReference type="InParanoid" id="H2YI65"/>
<evidence type="ECO:0000256" key="1">
    <source>
        <dbReference type="SAM" id="MobiDB-lite"/>
    </source>
</evidence>
<feature type="compositionally biased region" description="Basic and acidic residues" evidence="1">
    <location>
        <begin position="1"/>
        <end position="13"/>
    </location>
</feature>
<dbReference type="AlphaFoldDB" id="H2YI65"/>
<protein>
    <recommendedName>
        <fullName evidence="4">Prolyl 4-hydroxylase alpha subunit domain-containing protein</fullName>
    </recommendedName>
</protein>
<dbReference type="eggNOG" id="ENOG502RZF3">
    <property type="taxonomic scope" value="Eukaryota"/>
</dbReference>
<keyword evidence="3" id="KW-1185">Reference proteome</keyword>
<accession>H2YI65</accession>
<evidence type="ECO:0008006" key="4">
    <source>
        <dbReference type="Google" id="ProtNLM"/>
    </source>
</evidence>
<dbReference type="Ensembl" id="ENSCSAVT00000005085.1">
    <property type="protein sequence ID" value="ENSCSAVP00000005014.1"/>
    <property type="gene ID" value="ENSCSAVG00000002992.1"/>
</dbReference>
<dbReference type="Proteomes" id="UP000007875">
    <property type="component" value="Unassembled WGS sequence"/>
</dbReference>
<evidence type="ECO:0000313" key="2">
    <source>
        <dbReference type="Ensembl" id="ENSCSAVP00000005014.1"/>
    </source>
</evidence>
<evidence type="ECO:0000313" key="3">
    <source>
        <dbReference type="Proteomes" id="UP000007875"/>
    </source>
</evidence>
<reference evidence="2" key="2">
    <citation type="submission" date="2025-08" db="UniProtKB">
        <authorList>
            <consortium name="Ensembl"/>
        </authorList>
    </citation>
    <scope>IDENTIFICATION</scope>
</reference>
<dbReference type="PANTHER" id="PTHR35169:SF1">
    <property type="entry name" value="PROLYL 4-HYDROXYLASE ALPHA SUBUNIT FE(2+) 2OG DIOXYGENASE DOMAIN-CONTAINING PROTEIN"/>
    <property type="match status" value="1"/>
</dbReference>
<dbReference type="HOGENOM" id="CLU_611047_0_0_1"/>
<dbReference type="PANTHER" id="PTHR35169">
    <property type="entry name" value="FE2OG DIOXYGENASE DOMAIN-CONTAINING PROTEIN"/>
    <property type="match status" value="1"/>
</dbReference>
<name>H2YI65_CIOSA</name>
<dbReference type="GeneTree" id="ENSGT00530000064880"/>
<sequence>MLKDGQEKEHDNFQGEMKMPEQGSMKMTRELNIGDGHKAWVIDNAISREDFHPFVEILTQGDQDYTFVHQNYSKSLEASAWNFGLSPWLKHLDLEFFNSTNIWHRVSPLVENLLKKPVKLESGKIEYLRALDAIPPKGHSLCAPNRYILTFFLQEAWKLNSYGQLSFYTMGQNKNMSDEPRLEITESVHPHAFRATLWPACHVVLFRAPSVNFFQHLMQLHVVLTTDLESNEEITTPASGTRSSAKTKEEFGNFRFTNKDKDRTIDYDKCYKKSYYDKSKNRPIHIYDGLFTSDELRSWKSHIIACNAKLNPFDPEPSEGHDNIQWMAPLNVDNFQETDMWKRMFAFLKHVTNETEWFPYDVALNYVRSGDHSRIHPDSERHQEELTLLLYLTEDFTPNDFAETTWVVMKKDDGILSYTGPGGEVYETIAAVAPKFGRVALFRGKYLC</sequence>
<organism evidence="2 3">
    <name type="scientific">Ciona savignyi</name>
    <name type="common">Pacific transparent sea squirt</name>
    <dbReference type="NCBI Taxonomy" id="51511"/>
    <lineage>
        <taxon>Eukaryota</taxon>
        <taxon>Metazoa</taxon>
        <taxon>Chordata</taxon>
        <taxon>Tunicata</taxon>
        <taxon>Ascidiacea</taxon>
        <taxon>Phlebobranchia</taxon>
        <taxon>Cionidae</taxon>
        <taxon>Ciona</taxon>
    </lineage>
</organism>